<name>A0A517ZR86_9PLAN</name>
<dbReference type="AlphaFoldDB" id="A0A517ZR86"/>
<dbReference type="KEGG" id="sdyn:Mal52_34090"/>
<dbReference type="InterPro" id="IPR011335">
    <property type="entry name" value="Restrct_endonuc-II-like"/>
</dbReference>
<keyword evidence="3" id="KW-1185">Reference proteome</keyword>
<dbReference type="InterPro" id="IPR008538">
    <property type="entry name" value="Uma2"/>
</dbReference>
<dbReference type="InterPro" id="IPR012296">
    <property type="entry name" value="Nuclease_put_TT1808"/>
</dbReference>
<dbReference type="PANTHER" id="PTHR34107">
    <property type="entry name" value="SLL0198 PROTEIN-RELATED"/>
    <property type="match status" value="1"/>
</dbReference>
<dbReference type="Gene3D" id="3.90.1570.10">
    <property type="entry name" value="tt1808, chain A"/>
    <property type="match status" value="1"/>
</dbReference>
<dbReference type="PANTHER" id="PTHR34107:SF4">
    <property type="entry name" value="SLL1222 PROTEIN"/>
    <property type="match status" value="1"/>
</dbReference>
<sequence>MATTTTFMTADEYLHLPDSGQPTELVRGDVLTMNPPASRHGQICSQVVYVLRQFLEHNDLGHVLSNDSGVITERNPDTVRGADVAFYSYEKVPRGPLPPGYLPVPPDLVFEVLSPSERRTAVLAKVAEYLEAGVQVVCVLDDEPQRADLYYADKPFDTLNADDQLAIPDVLGDFQVLVGKFFE</sequence>
<organism evidence="2 3">
    <name type="scientific">Symmachiella dynata</name>
    <dbReference type="NCBI Taxonomy" id="2527995"/>
    <lineage>
        <taxon>Bacteria</taxon>
        <taxon>Pseudomonadati</taxon>
        <taxon>Planctomycetota</taxon>
        <taxon>Planctomycetia</taxon>
        <taxon>Planctomycetales</taxon>
        <taxon>Planctomycetaceae</taxon>
        <taxon>Symmachiella</taxon>
    </lineage>
</organism>
<evidence type="ECO:0000259" key="1">
    <source>
        <dbReference type="Pfam" id="PF05685"/>
    </source>
</evidence>
<evidence type="ECO:0000313" key="2">
    <source>
        <dbReference type="EMBL" id="QDU44923.1"/>
    </source>
</evidence>
<feature type="domain" description="Putative restriction endonuclease" evidence="1">
    <location>
        <begin position="11"/>
        <end position="176"/>
    </location>
</feature>
<accession>A0A517ZR86</accession>
<dbReference type="Proteomes" id="UP000319383">
    <property type="component" value="Chromosome"/>
</dbReference>
<dbReference type="SUPFAM" id="SSF52980">
    <property type="entry name" value="Restriction endonuclease-like"/>
    <property type="match status" value="1"/>
</dbReference>
<proteinExistence type="predicted"/>
<dbReference type="Pfam" id="PF05685">
    <property type="entry name" value="Uma2"/>
    <property type="match status" value="1"/>
</dbReference>
<protein>
    <recommendedName>
        <fullName evidence="1">Putative restriction endonuclease domain-containing protein</fullName>
    </recommendedName>
</protein>
<dbReference type="CDD" id="cd06260">
    <property type="entry name" value="DUF820-like"/>
    <property type="match status" value="1"/>
</dbReference>
<gene>
    <name evidence="2" type="ORF">Mal52_34090</name>
</gene>
<reference evidence="2 3" key="1">
    <citation type="submission" date="2019-02" db="EMBL/GenBank/DDBJ databases">
        <title>Deep-cultivation of Planctomycetes and their phenomic and genomic characterization uncovers novel biology.</title>
        <authorList>
            <person name="Wiegand S."/>
            <person name="Jogler M."/>
            <person name="Boedeker C."/>
            <person name="Pinto D."/>
            <person name="Vollmers J."/>
            <person name="Rivas-Marin E."/>
            <person name="Kohn T."/>
            <person name="Peeters S.H."/>
            <person name="Heuer A."/>
            <person name="Rast P."/>
            <person name="Oberbeckmann S."/>
            <person name="Bunk B."/>
            <person name="Jeske O."/>
            <person name="Meyerdierks A."/>
            <person name="Storesund J.E."/>
            <person name="Kallscheuer N."/>
            <person name="Luecker S."/>
            <person name="Lage O.M."/>
            <person name="Pohl T."/>
            <person name="Merkel B.J."/>
            <person name="Hornburger P."/>
            <person name="Mueller R.-W."/>
            <person name="Bruemmer F."/>
            <person name="Labrenz M."/>
            <person name="Spormann A.M."/>
            <person name="Op den Camp H."/>
            <person name="Overmann J."/>
            <person name="Amann R."/>
            <person name="Jetten M.S.M."/>
            <person name="Mascher T."/>
            <person name="Medema M.H."/>
            <person name="Devos D.P."/>
            <person name="Kaster A.-K."/>
            <person name="Ovreas L."/>
            <person name="Rohde M."/>
            <person name="Galperin M.Y."/>
            <person name="Jogler C."/>
        </authorList>
    </citation>
    <scope>NUCLEOTIDE SEQUENCE [LARGE SCALE GENOMIC DNA]</scope>
    <source>
        <strain evidence="2 3">Mal52</strain>
    </source>
</reference>
<dbReference type="EMBL" id="CP036276">
    <property type="protein sequence ID" value="QDU44923.1"/>
    <property type="molecule type" value="Genomic_DNA"/>
</dbReference>
<evidence type="ECO:0000313" key="3">
    <source>
        <dbReference type="Proteomes" id="UP000319383"/>
    </source>
</evidence>
<dbReference type="RefSeq" id="WP_145377208.1">
    <property type="nucleotide sequence ID" value="NZ_CP036276.1"/>
</dbReference>